<evidence type="ECO:0000313" key="1">
    <source>
        <dbReference type="EMBL" id="RIX30011.1"/>
    </source>
</evidence>
<keyword evidence="2" id="KW-1185">Reference proteome</keyword>
<sequence length="307" mass="33619">MLPPVKGWEVELIVARGDREQRAAARDTDRGLLRRVRGGVYVLAGDVAGLRIEELHLVAMRALASATERPLLFSHQSAAVAHGLPVLGPHLARVHVTVERAGDRYFERAAGHVFAVRDEEVVEVGGLLLTAIGRTVVDVAGSGTFEEGVVTADAALAAGLSRELLEQAVDLAGPRRAWRRIQDVVAFADGAAQSPGESVSRVTMRELGLRPVLQHRMSDRRGVIGDADFWFPEEEVAGEFDGFVKFLDPRYAPAGAGRKVYDEKIREDRGRAVTKGWARWGWVEARSRRLLGAVLHRAGVRVPRLVR</sequence>
<dbReference type="EMBL" id="QXTG01000001">
    <property type="protein sequence ID" value="RIX30011.1"/>
    <property type="molecule type" value="Genomic_DNA"/>
</dbReference>
<proteinExistence type="predicted"/>
<organism evidence="1 2">
    <name type="scientific">Amnibacterium setariae</name>
    <dbReference type="NCBI Taxonomy" id="2306585"/>
    <lineage>
        <taxon>Bacteria</taxon>
        <taxon>Bacillati</taxon>
        <taxon>Actinomycetota</taxon>
        <taxon>Actinomycetes</taxon>
        <taxon>Micrococcales</taxon>
        <taxon>Microbacteriaceae</taxon>
        <taxon>Amnibacterium</taxon>
    </lineage>
</organism>
<name>A0A3A1U0H7_9MICO</name>
<evidence type="ECO:0008006" key="3">
    <source>
        <dbReference type="Google" id="ProtNLM"/>
    </source>
</evidence>
<dbReference type="AlphaFoldDB" id="A0A3A1U0H7"/>
<accession>A0A3A1U0H7</accession>
<dbReference type="Proteomes" id="UP000265742">
    <property type="component" value="Unassembled WGS sequence"/>
</dbReference>
<protein>
    <recommendedName>
        <fullName evidence="3">AbiEi antitoxin C-terminal domain-containing protein</fullName>
    </recommendedName>
</protein>
<gene>
    <name evidence="1" type="ORF">D1781_00610</name>
</gene>
<reference evidence="2" key="1">
    <citation type="submission" date="2018-09" db="EMBL/GenBank/DDBJ databases">
        <authorList>
            <person name="Kim I."/>
        </authorList>
    </citation>
    <scope>NUCLEOTIDE SEQUENCE [LARGE SCALE GENOMIC DNA]</scope>
    <source>
        <strain evidence="2">DD4a</strain>
    </source>
</reference>
<evidence type="ECO:0000313" key="2">
    <source>
        <dbReference type="Proteomes" id="UP000265742"/>
    </source>
</evidence>
<comment type="caution">
    <text evidence="1">The sequence shown here is derived from an EMBL/GenBank/DDBJ whole genome shotgun (WGS) entry which is preliminary data.</text>
</comment>